<proteinExistence type="inferred from homology"/>
<protein>
    <submittedName>
        <fullName evidence="6">Carbohydrate kinase family protein</fullName>
    </submittedName>
</protein>
<keyword evidence="2 4" id="KW-0808">Transferase</keyword>
<name>A0A7G5N0F0_9FIRM</name>
<evidence type="ECO:0000256" key="3">
    <source>
        <dbReference type="ARBA" id="ARBA00022777"/>
    </source>
</evidence>
<comment type="similarity">
    <text evidence="1 4">Belongs to the carbohydrate kinase PfkB family.</text>
</comment>
<dbReference type="PANTHER" id="PTHR10584">
    <property type="entry name" value="SUGAR KINASE"/>
    <property type="match status" value="1"/>
</dbReference>
<dbReference type="InterPro" id="IPR029056">
    <property type="entry name" value="Ribokinase-like"/>
</dbReference>
<dbReference type="PANTHER" id="PTHR10584:SF166">
    <property type="entry name" value="RIBOKINASE"/>
    <property type="match status" value="1"/>
</dbReference>
<evidence type="ECO:0000256" key="1">
    <source>
        <dbReference type="ARBA" id="ARBA00010688"/>
    </source>
</evidence>
<dbReference type="PROSITE" id="PS00584">
    <property type="entry name" value="PFKB_KINASES_2"/>
    <property type="match status" value="1"/>
</dbReference>
<evidence type="ECO:0000313" key="7">
    <source>
        <dbReference type="Proteomes" id="UP000515789"/>
    </source>
</evidence>
<organism evidence="6 7">
    <name type="scientific">Blautia producta</name>
    <dbReference type="NCBI Taxonomy" id="33035"/>
    <lineage>
        <taxon>Bacteria</taxon>
        <taxon>Bacillati</taxon>
        <taxon>Bacillota</taxon>
        <taxon>Clostridia</taxon>
        <taxon>Lachnospirales</taxon>
        <taxon>Lachnospiraceae</taxon>
        <taxon>Blautia</taxon>
    </lineage>
</organism>
<dbReference type="SUPFAM" id="SSF53613">
    <property type="entry name" value="Ribokinase-like"/>
    <property type="match status" value="1"/>
</dbReference>
<dbReference type="Gene3D" id="3.40.1190.20">
    <property type="match status" value="1"/>
</dbReference>
<evidence type="ECO:0000256" key="2">
    <source>
        <dbReference type="ARBA" id="ARBA00022679"/>
    </source>
</evidence>
<dbReference type="PRINTS" id="PR00990">
    <property type="entry name" value="RIBOKINASE"/>
</dbReference>
<reference evidence="6 7" key="1">
    <citation type="submission" date="2019-04" db="EMBL/GenBank/DDBJ databases">
        <authorList>
            <person name="Schori C."/>
            <person name="Ahrens C."/>
        </authorList>
    </citation>
    <scope>NUCLEOTIDE SEQUENCE [LARGE SCALE GENOMIC DNA]</scope>
    <source>
        <strain evidence="6 7">DSM 2950</strain>
    </source>
</reference>
<dbReference type="InterPro" id="IPR002173">
    <property type="entry name" value="Carboh/pur_kinase_PfkB_CS"/>
</dbReference>
<dbReference type="AlphaFoldDB" id="A0A7G5N0F0"/>
<dbReference type="EMBL" id="CP039126">
    <property type="protein sequence ID" value="QMW80343.1"/>
    <property type="molecule type" value="Genomic_DNA"/>
</dbReference>
<dbReference type="Proteomes" id="UP000515789">
    <property type="component" value="Chromosome"/>
</dbReference>
<sequence length="328" mass="36151">MKTKGAEKMSEKKWDVYVYGDVNADIIIPGVEKLPAPGQEELVSSMETYVGGGAALFTLGIGKLGLHPVFQGAVGDDCYGHMIRETFERAGVDTELLVTGKDERTGISLSFTNAHDRSFLTYRGTNADLSMDRVKIEKAGRARHIHVTGYEGEECHDSYARLLRRVKRETGATVSFDVGWDPTGSWSSRIYELFPWIDVLFMNETEAEHYGKTDSPEEAAVRFARECGQTVIKLGKKGSLAVKDGVVYHRPSYRVEAVDTTGAGDSFNAGYIYGFLKGEAVEKCLQYGNICGAFSVSAHGGNTGFPEEKELLRFAKGRENEKVKSEQL</sequence>
<dbReference type="Pfam" id="PF00294">
    <property type="entry name" value="PfkB"/>
    <property type="match status" value="1"/>
</dbReference>
<dbReference type="InterPro" id="IPR002139">
    <property type="entry name" value="Ribo/fructo_kinase"/>
</dbReference>
<dbReference type="CDD" id="cd01942">
    <property type="entry name" value="ribokinase_group_A"/>
    <property type="match status" value="1"/>
</dbReference>
<feature type="domain" description="Carbohydrate kinase PfkB" evidence="5">
    <location>
        <begin position="16"/>
        <end position="306"/>
    </location>
</feature>
<evidence type="ECO:0000256" key="4">
    <source>
        <dbReference type="RuleBase" id="RU003704"/>
    </source>
</evidence>
<evidence type="ECO:0000313" key="6">
    <source>
        <dbReference type="EMBL" id="QMW80343.1"/>
    </source>
</evidence>
<dbReference type="GO" id="GO:0016301">
    <property type="term" value="F:kinase activity"/>
    <property type="evidence" value="ECO:0007669"/>
    <property type="project" value="UniProtKB-KW"/>
</dbReference>
<dbReference type="InterPro" id="IPR011611">
    <property type="entry name" value="PfkB_dom"/>
</dbReference>
<evidence type="ECO:0000259" key="5">
    <source>
        <dbReference type="Pfam" id="PF00294"/>
    </source>
</evidence>
<keyword evidence="3 4" id="KW-0418">Kinase</keyword>
<accession>A0A7G5N0F0</accession>
<dbReference type="GO" id="GO:0006796">
    <property type="term" value="P:phosphate-containing compound metabolic process"/>
    <property type="evidence" value="ECO:0007669"/>
    <property type="project" value="UniProtKB-ARBA"/>
</dbReference>
<gene>
    <name evidence="6" type="ORF">E5259_23680</name>
</gene>